<evidence type="ECO:0000313" key="2">
    <source>
        <dbReference type="EMBL" id="KYM75711.1"/>
    </source>
</evidence>
<dbReference type="AlphaFoldDB" id="A0A195AU59"/>
<feature type="region of interest" description="Disordered" evidence="1">
    <location>
        <begin position="64"/>
        <end position="92"/>
    </location>
</feature>
<sequence>MNTGDFLDAFKKFLQKEYDLANPSTSQTVKRSRNRQPPIHRCGNTCYRYGAALRPARKRKAGLADYPAASATTEKAEKTGETQPPGIVASTSSRLSSLPIPVEIEPGHVVDVPRFAAHVSRQYKTRLGGIRWHIRFNKNGTVRWIKKK</sequence>
<name>A0A195AU59_9HYME</name>
<dbReference type="Proteomes" id="UP000078540">
    <property type="component" value="Unassembled WGS sequence"/>
</dbReference>
<organism evidence="2 3">
    <name type="scientific">Atta colombica</name>
    <dbReference type="NCBI Taxonomy" id="520822"/>
    <lineage>
        <taxon>Eukaryota</taxon>
        <taxon>Metazoa</taxon>
        <taxon>Ecdysozoa</taxon>
        <taxon>Arthropoda</taxon>
        <taxon>Hexapoda</taxon>
        <taxon>Insecta</taxon>
        <taxon>Pterygota</taxon>
        <taxon>Neoptera</taxon>
        <taxon>Endopterygota</taxon>
        <taxon>Hymenoptera</taxon>
        <taxon>Apocrita</taxon>
        <taxon>Aculeata</taxon>
        <taxon>Formicoidea</taxon>
        <taxon>Formicidae</taxon>
        <taxon>Myrmicinae</taxon>
        <taxon>Atta</taxon>
    </lineage>
</organism>
<reference evidence="2 3" key="1">
    <citation type="submission" date="2015-09" db="EMBL/GenBank/DDBJ databases">
        <title>Atta colombica WGS genome.</title>
        <authorList>
            <person name="Nygaard S."/>
            <person name="Hu H."/>
            <person name="Boomsma J."/>
            <person name="Zhang G."/>
        </authorList>
    </citation>
    <scope>NUCLEOTIDE SEQUENCE [LARGE SCALE GENOMIC DNA]</scope>
    <source>
        <strain evidence="2">Treedump-2</strain>
        <tissue evidence="2">Whole body</tissue>
    </source>
</reference>
<proteinExistence type="predicted"/>
<evidence type="ECO:0000313" key="3">
    <source>
        <dbReference type="Proteomes" id="UP000078540"/>
    </source>
</evidence>
<evidence type="ECO:0000256" key="1">
    <source>
        <dbReference type="SAM" id="MobiDB-lite"/>
    </source>
</evidence>
<protein>
    <submittedName>
        <fullName evidence="2">Uncharacterized protein</fullName>
    </submittedName>
</protein>
<accession>A0A195AU59</accession>
<keyword evidence="3" id="KW-1185">Reference proteome</keyword>
<dbReference type="EMBL" id="KQ976738">
    <property type="protein sequence ID" value="KYM75711.1"/>
    <property type="molecule type" value="Genomic_DNA"/>
</dbReference>
<gene>
    <name evidence="2" type="ORF">ALC53_13774</name>
</gene>